<proteinExistence type="predicted"/>
<evidence type="ECO:0000313" key="3">
    <source>
        <dbReference type="Proteomes" id="UP000256328"/>
    </source>
</evidence>
<reference evidence="2 3" key="1">
    <citation type="journal article" date="2018" name="IMA Fungus">
        <title>IMA Genome-F 9: Draft genome sequence of Annulohypoxylon stygium, Aspergillus mulundensis, Berkeleyomyces basicola (syn. Thielaviopsis basicola), Ceratocystis smalleyi, two Cercospora beticola strains, Coleophoma cylindrospora, Fusarium fracticaudum, Phialophora cf. hyalina, and Morchella septimelata.</title>
        <authorList>
            <person name="Wingfield B.D."/>
            <person name="Bills G.F."/>
            <person name="Dong Y."/>
            <person name="Huang W."/>
            <person name="Nel W.J."/>
            <person name="Swalarsk-Parry B.S."/>
            <person name="Vaghefi N."/>
            <person name="Wilken P.M."/>
            <person name="An Z."/>
            <person name="de Beer Z.W."/>
            <person name="De Vos L."/>
            <person name="Chen L."/>
            <person name="Duong T.A."/>
            <person name="Gao Y."/>
            <person name="Hammerbacher A."/>
            <person name="Kikkert J.R."/>
            <person name="Li Y."/>
            <person name="Li H."/>
            <person name="Li K."/>
            <person name="Li Q."/>
            <person name="Liu X."/>
            <person name="Ma X."/>
            <person name="Naidoo K."/>
            <person name="Pethybridge S.J."/>
            <person name="Sun J."/>
            <person name="Steenkamp E.T."/>
            <person name="van der Nest M.A."/>
            <person name="van Wyk S."/>
            <person name="Wingfield M.J."/>
            <person name="Xiong C."/>
            <person name="Yue Q."/>
            <person name="Zhang X."/>
        </authorList>
    </citation>
    <scope>NUCLEOTIDE SEQUENCE [LARGE SCALE GENOMIC DNA]</scope>
    <source>
        <strain evidence="2 3">BP5796</strain>
    </source>
</reference>
<dbReference type="EMBL" id="PDLN01000004">
    <property type="protein sequence ID" value="RDW87879.1"/>
    <property type="molecule type" value="Genomic_DNA"/>
</dbReference>
<protein>
    <submittedName>
        <fullName evidence="2">Uncharacterized protein</fullName>
    </submittedName>
</protein>
<feature type="chain" id="PRO_5017720731" evidence="1">
    <location>
        <begin position="20"/>
        <end position="84"/>
    </location>
</feature>
<sequence length="84" mass="9209">MQLSFIIAAIALMAPLVSACSPDQDCCWSSRQGCRNQHHNRKGDCDDPNYVLDYCENFGVACWLTDFQGADCCAISTGWGRGCP</sequence>
<keyword evidence="3" id="KW-1185">Reference proteome</keyword>
<dbReference type="Proteomes" id="UP000256328">
    <property type="component" value="Unassembled WGS sequence"/>
</dbReference>
<accession>A0A3D8SNH7</accession>
<dbReference type="OrthoDB" id="3446835at2759"/>
<name>A0A3D8SNH7_9HELO</name>
<feature type="signal peptide" evidence="1">
    <location>
        <begin position="1"/>
        <end position="19"/>
    </location>
</feature>
<evidence type="ECO:0000256" key="1">
    <source>
        <dbReference type="SAM" id="SignalP"/>
    </source>
</evidence>
<dbReference type="AlphaFoldDB" id="A0A3D8SNH7"/>
<evidence type="ECO:0000313" key="2">
    <source>
        <dbReference type="EMBL" id="RDW87879.1"/>
    </source>
</evidence>
<organism evidence="2 3">
    <name type="scientific">Coleophoma crateriformis</name>
    <dbReference type="NCBI Taxonomy" id="565419"/>
    <lineage>
        <taxon>Eukaryota</taxon>
        <taxon>Fungi</taxon>
        <taxon>Dikarya</taxon>
        <taxon>Ascomycota</taxon>
        <taxon>Pezizomycotina</taxon>
        <taxon>Leotiomycetes</taxon>
        <taxon>Helotiales</taxon>
        <taxon>Dermateaceae</taxon>
        <taxon>Coleophoma</taxon>
    </lineage>
</organism>
<keyword evidence="1" id="KW-0732">Signal</keyword>
<gene>
    <name evidence="2" type="ORF">BP5796_03573</name>
</gene>
<comment type="caution">
    <text evidence="2">The sequence shown here is derived from an EMBL/GenBank/DDBJ whole genome shotgun (WGS) entry which is preliminary data.</text>
</comment>